<evidence type="ECO:0000313" key="3">
    <source>
        <dbReference type="Proteomes" id="UP000501069"/>
    </source>
</evidence>
<dbReference type="EMBL" id="CP050964">
    <property type="protein sequence ID" value="QIX89129.1"/>
    <property type="molecule type" value="Genomic_DNA"/>
</dbReference>
<name>A0AAP9M646_9FIRM</name>
<dbReference type="AlphaFoldDB" id="A0AAP9M646"/>
<gene>
    <name evidence="1" type="ORF">FOC47_00125</name>
    <name evidence="2" type="ORF">FOC47_27370</name>
</gene>
<reference evidence="2 3" key="1">
    <citation type="submission" date="2019-11" db="EMBL/GenBank/DDBJ databases">
        <title>FDA dAtabase for Regulatory Grade micrObial Sequences (FDA-ARGOS): Supporting development and validation of Infectious Disease Dx tests.</title>
        <authorList>
            <person name="Turner S."/>
            <person name="Byrd R."/>
            <person name="Tallon L."/>
            <person name="Sadzewicz L."/>
            <person name="Vavikolanu K."/>
            <person name="Mehta A."/>
            <person name="Aluvathingal J."/>
            <person name="Nadendla S."/>
            <person name="Myers T."/>
            <person name="Yan Y."/>
            <person name="Sichtig H."/>
        </authorList>
    </citation>
    <scope>NUCLEOTIDE SEQUENCE [LARGE SCALE GENOMIC DNA]</scope>
    <source>
        <strain evidence="2 3">FDAARGOS_739</strain>
    </source>
</reference>
<dbReference type="EMBL" id="CP050964">
    <property type="protein sequence ID" value="QIX93932.1"/>
    <property type="molecule type" value="Genomic_DNA"/>
</dbReference>
<proteinExistence type="predicted"/>
<evidence type="ECO:0000313" key="1">
    <source>
        <dbReference type="EMBL" id="QIX89129.1"/>
    </source>
</evidence>
<accession>A0AAP9M646</accession>
<organism evidence="2 3">
    <name type="scientific">Enterocloster clostridioformis</name>
    <dbReference type="NCBI Taxonomy" id="1531"/>
    <lineage>
        <taxon>Bacteria</taxon>
        <taxon>Bacillati</taxon>
        <taxon>Bacillota</taxon>
        <taxon>Clostridia</taxon>
        <taxon>Lachnospirales</taxon>
        <taxon>Lachnospiraceae</taxon>
        <taxon>Enterocloster</taxon>
    </lineage>
</organism>
<dbReference type="RefSeq" id="WP_003523644.1">
    <property type="nucleotide sequence ID" value="NZ_CABKQO010000001.1"/>
</dbReference>
<dbReference type="Proteomes" id="UP000501069">
    <property type="component" value="Chromosome"/>
</dbReference>
<sequence length="83" mass="10127">MDIEKMKESLIDYFSYEMRKRGNRDYQIDNIRIFDSDVKQYAFADIKYTWCLNCWDKAVEHKDMIFVMCEAFGFCEWKSPLLV</sequence>
<protein>
    <submittedName>
        <fullName evidence="2">Uncharacterized protein</fullName>
    </submittedName>
</protein>
<evidence type="ECO:0000313" key="2">
    <source>
        <dbReference type="EMBL" id="QIX93932.1"/>
    </source>
</evidence>
<dbReference type="GeneID" id="57964928"/>